<comment type="caution">
    <text evidence="2">The sequence shown here is derived from an EMBL/GenBank/DDBJ whole genome shotgun (WGS) entry which is preliminary data.</text>
</comment>
<dbReference type="EMBL" id="PNCJ01000050">
    <property type="protein sequence ID" value="TMP32248.1"/>
    <property type="molecule type" value="Genomic_DNA"/>
</dbReference>
<gene>
    <name evidence="2" type="ORF">CWB98_21745</name>
</gene>
<evidence type="ECO:0000313" key="3">
    <source>
        <dbReference type="Proteomes" id="UP000306719"/>
    </source>
</evidence>
<name>A0A5S3WSJ3_9GAMM</name>
<feature type="domain" description="MvaI/BcnI restriction endonuclease" evidence="1">
    <location>
        <begin position="243"/>
        <end position="462"/>
    </location>
</feature>
<evidence type="ECO:0000313" key="2">
    <source>
        <dbReference type="EMBL" id="TMP32248.1"/>
    </source>
</evidence>
<dbReference type="InterPro" id="IPR043005">
    <property type="entry name" value="MvaI_BcnI_rec"/>
</dbReference>
<dbReference type="Gene3D" id="3.30.70.3570">
    <property type="entry name" value="MvaI/BcnI restriction endonuclease, recognition domain"/>
    <property type="match status" value="1"/>
</dbReference>
<proteinExistence type="predicted"/>
<dbReference type="CDD" id="cd22347">
    <property type="entry name" value="PDDEXK_nuclease"/>
    <property type="match status" value="1"/>
</dbReference>
<protein>
    <recommendedName>
        <fullName evidence="1">MvaI/BcnI restriction endonuclease domain-containing protein</fullName>
    </recommendedName>
</protein>
<reference evidence="2 3" key="1">
    <citation type="submission" date="2018-01" db="EMBL/GenBank/DDBJ databases">
        <authorList>
            <person name="Paulsen S."/>
            <person name="Gram L.K."/>
        </authorList>
    </citation>
    <scope>NUCLEOTIDE SEQUENCE [LARGE SCALE GENOMIC DNA]</scope>
    <source>
        <strain evidence="2 3">S2599</strain>
    </source>
</reference>
<reference evidence="3" key="2">
    <citation type="submission" date="2019-06" db="EMBL/GenBank/DDBJ databases">
        <title>Co-occurence of chitin degradation, pigmentation and bioactivity in marine Pseudoalteromonas.</title>
        <authorList>
            <person name="Sonnenschein E.C."/>
            <person name="Bech P.K."/>
        </authorList>
    </citation>
    <scope>NUCLEOTIDE SEQUENCE [LARGE SCALE GENOMIC DNA]</scope>
    <source>
        <strain evidence="3">S2599</strain>
    </source>
</reference>
<organism evidence="2 3">
    <name type="scientific">Pseudoalteromonas rubra</name>
    <dbReference type="NCBI Taxonomy" id="43658"/>
    <lineage>
        <taxon>Bacteria</taxon>
        <taxon>Pseudomonadati</taxon>
        <taxon>Pseudomonadota</taxon>
        <taxon>Gammaproteobacteria</taxon>
        <taxon>Alteromonadales</taxon>
        <taxon>Pseudoalteromonadaceae</taxon>
        <taxon>Pseudoalteromonas</taxon>
    </lineage>
</organism>
<dbReference type="Proteomes" id="UP000306719">
    <property type="component" value="Unassembled WGS sequence"/>
</dbReference>
<accession>A0A5S3WSJ3</accession>
<dbReference type="AlphaFoldDB" id="A0A5S3WSJ3"/>
<evidence type="ECO:0000259" key="1">
    <source>
        <dbReference type="Pfam" id="PF15515"/>
    </source>
</evidence>
<sequence>MILYKCGSLRTIVEQIISLEKAQKIERFQAEQIIATRLGALSFADLARKTLDGTFTVDKRSYKLASEKADSVHQVNESVDKKYELTSFDSHPIESLNKRKLVAKGVDFATLEPTATGLKKSILDATYSVRQVFKAADYHDYSTQQQGPEHKVIKTSLLIYSDKVKDAKTSLYRPNTKSGDPRIWFSGLSSFSAAGDKVALIIAGNQLLLINLSRHLLTDGCYELAQVSKLMSVQLSTADELLSRLKKIAADGLLKATRKGSTAVGMAIEDALGLPPNSSKQPDYNGIELKAGRGRGNRATLFAQVADWKVSPYKSSADILNAFGYQRGEHYKLYCTISSKKPNSQGLQFRFDEKNDQLIEFHNDVGDVACWPADLLRSRLLEKHKETFWIDAESIYIKDEEYFKLKSITHTKNPLINQLMPLLVDGTITMDHLIKRMGTNKSRVSEKGPLFKMDKKDLSLLFPEPITYELHSIE</sequence>
<dbReference type="InterPro" id="IPR029127">
    <property type="entry name" value="MvaI_BcnI"/>
</dbReference>
<dbReference type="Gene3D" id="3.40.210.20">
    <property type="entry name" value="MvaI/BcnI restriction endonuclease, catalytic domain"/>
    <property type="match status" value="1"/>
</dbReference>
<dbReference type="Pfam" id="PF15515">
    <property type="entry name" value="MvaI_BcnI"/>
    <property type="match status" value="1"/>
</dbReference>
<dbReference type="InterPro" id="IPR043004">
    <property type="entry name" value="MvaI_BcnI_cat"/>
</dbReference>